<proteinExistence type="predicted"/>
<feature type="compositionally biased region" description="Basic and acidic residues" evidence="1">
    <location>
        <begin position="134"/>
        <end position="147"/>
    </location>
</feature>
<dbReference type="Proteomes" id="UP000320773">
    <property type="component" value="Unassembled WGS sequence"/>
</dbReference>
<evidence type="ECO:0000313" key="3">
    <source>
        <dbReference type="EMBL" id="TQM39413.1"/>
    </source>
</evidence>
<name>A0A543FZZ8_9FLAO</name>
<reference evidence="3 4" key="1">
    <citation type="submission" date="2019-06" db="EMBL/GenBank/DDBJ databases">
        <title>Genomic Encyclopedia of Archaeal and Bacterial Type Strains, Phase II (KMG-II): from individual species to whole genera.</title>
        <authorList>
            <person name="Goeker M."/>
        </authorList>
    </citation>
    <scope>NUCLEOTIDE SEQUENCE [LARGE SCALE GENOMIC DNA]</scope>
    <source>
        <strain evidence="3 4">DSM 24789</strain>
    </source>
</reference>
<accession>A0A543FZZ8</accession>
<feature type="region of interest" description="Disordered" evidence="1">
    <location>
        <begin position="134"/>
        <end position="155"/>
    </location>
</feature>
<dbReference type="AlphaFoldDB" id="A0A543FZZ8"/>
<dbReference type="EMBL" id="VFPJ01000001">
    <property type="protein sequence ID" value="TQM39413.1"/>
    <property type="molecule type" value="Genomic_DNA"/>
</dbReference>
<feature type="signal peptide" evidence="2">
    <location>
        <begin position="1"/>
        <end position="21"/>
    </location>
</feature>
<dbReference type="RefSeq" id="WP_089081073.1">
    <property type="nucleotide sequence ID" value="NZ_VFPJ01000001.1"/>
</dbReference>
<protein>
    <submittedName>
        <fullName evidence="3">Uncharacterized protein</fullName>
    </submittedName>
</protein>
<keyword evidence="2" id="KW-0732">Signal</keyword>
<gene>
    <name evidence="3" type="ORF">BC670_0204</name>
</gene>
<organism evidence="3 4">
    <name type="scientific">Flavobacterium branchiophilum</name>
    <dbReference type="NCBI Taxonomy" id="55197"/>
    <lineage>
        <taxon>Bacteria</taxon>
        <taxon>Pseudomonadati</taxon>
        <taxon>Bacteroidota</taxon>
        <taxon>Flavobacteriia</taxon>
        <taxon>Flavobacteriales</taxon>
        <taxon>Flavobacteriaceae</taxon>
        <taxon>Flavobacterium</taxon>
    </lineage>
</organism>
<feature type="chain" id="PRO_5021824867" evidence="2">
    <location>
        <begin position="22"/>
        <end position="155"/>
    </location>
</feature>
<evidence type="ECO:0000313" key="4">
    <source>
        <dbReference type="Proteomes" id="UP000320773"/>
    </source>
</evidence>
<evidence type="ECO:0000256" key="1">
    <source>
        <dbReference type="SAM" id="MobiDB-lite"/>
    </source>
</evidence>
<comment type="caution">
    <text evidence="3">The sequence shown here is derived from an EMBL/GenBank/DDBJ whole genome shotgun (WGS) entry which is preliminary data.</text>
</comment>
<evidence type="ECO:0000256" key="2">
    <source>
        <dbReference type="SAM" id="SignalP"/>
    </source>
</evidence>
<sequence>MKIRYKIMVLGLFFASMQATAQYGGGYGGGNQGYGGGMNRMGSGGMQQGRTPEKPKEIPAEETAAQIIEKLKPELNLDELQSIAIANILTSSIKAQGVILKKEASDEDKTNDIKALSDTTDRKIMEMLNKEQKEKYTLLKDNPEKLRNNKKKKKV</sequence>